<dbReference type="EMBL" id="JNBR01001420">
    <property type="protein sequence ID" value="OQR87915.1"/>
    <property type="molecule type" value="Genomic_DNA"/>
</dbReference>
<feature type="compositionally biased region" description="Low complexity" evidence="7">
    <location>
        <begin position="1"/>
        <end position="12"/>
    </location>
</feature>
<feature type="compositionally biased region" description="Low complexity" evidence="7">
    <location>
        <begin position="23"/>
        <end position="67"/>
    </location>
</feature>
<dbReference type="Pfam" id="PF08240">
    <property type="entry name" value="ADH_N"/>
    <property type="match status" value="1"/>
</dbReference>
<dbReference type="SUPFAM" id="SSF53448">
    <property type="entry name" value="Nucleotide-diphospho-sugar transferases"/>
    <property type="match status" value="3"/>
</dbReference>
<feature type="region of interest" description="Disordered" evidence="7">
    <location>
        <begin position="1"/>
        <end position="67"/>
    </location>
</feature>
<evidence type="ECO:0000313" key="9">
    <source>
        <dbReference type="EMBL" id="OQR87915.1"/>
    </source>
</evidence>
<evidence type="ECO:0000256" key="3">
    <source>
        <dbReference type="ARBA" id="ARBA00012457"/>
    </source>
</evidence>
<feature type="compositionally biased region" description="Low complexity" evidence="7">
    <location>
        <begin position="1933"/>
        <end position="1951"/>
    </location>
</feature>
<evidence type="ECO:0000256" key="4">
    <source>
        <dbReference type="ARBA" id="ARBA00022679"/>
    </source>
</evidence>
<keyword evidence="5" id="KW-0548">Nucleotidyltransferase</keyword>
<dbReference type="InterPro" id="IPR011032">
    <property type="entry name" value="GroES-like_sf"/>
</dbReference>
<sequence length="1966" mass="209180">MDSTTDTAATTTPLQSPVAAGNATPTGVTAPEETTAVVAAASAASTDVSADTMVSPRPVSPRSSSFPPGSAAAVEGVVATSPRAVPASPRKSASFVHRTSFTEEPSKYQHPLVPAELRQVYAAGEQNDVFQFVDQAGKVSDDDVKALVRDLESLDVEYIKKIYTESLLFDKAAQASLTNCSITPLDEFDSLLSAPADATAAWRVAGLDAINRGEVGAMVLAGGQGTRLGFNGPKGMFDIGLLSKKSLFQLFAERIVKLQALAKAHGHLPAEPVIPLYVMTSEMNHDTTARFFEEHNYFGLAASQVVFFPQGTLPCLTKSGHIMLETPTKVARASDGNGGVFVALRKHGVLQNMLERGLQHLHVFSVDNALTKVADPVFVGYCMAKKADIGNKVVWKTAPDEKVGVVAMKDAKYCVVEYSELDAANAVLVDQASGKLAFGAGNICNHYFHIPFLHRVLTSVELPFHIAMKNIPAVSTTAPDAATLPGMKLEAFIFDIFAYASSMAVLEVAREDEFAPVKNANGAQSSGYTADSPESAKFLLSAQAKRWIEVEGGDFSLHLITKGTALKRGQRMKRWTPRVLEFNAATNTIRAFKSDKAKAKKKAASVISCQPYNKEPNALVCALGTGKRLKLKFDSAEEQARWIALIQDALRPDVANTRLCEVSPLVSYEGEDLGHLAGRPCTLPFYLSEVTNRRLSQRSLSVGEFVSTSAMKTLQVKPSGQSAIVYEPIPVATGADVVIDTKFAAVSPLDVGGLRSPPTATFVPGHGLSGVVLAVGPDAQNVRVGDRVCAYVPTGGAFREFVTLSTDACVASVPLSMALDLASHVPTTALLATAFAAGVQAGDRVVVVANHGDIGYVLAQLAAGRGADWIGVVTHRPEAFAGLDVVAASSLAEIETACATANAGASPSCVIDVAQCVATAAAAPPQFAPAQLVDIIDAIASDTLHFPAALVVEKPFEYFLDATAESLMAEPVSVALRLTPPKLPDDLVRRLEEAKQDQVLKFYRENMLSNKEIDQLIHDLEFLDFDHLASIFKTSMASDHAPTGQLEPLDSADSLAATSEEVLESWATTGLAAIAHNQVAALVLSGGQGTRLGFAGPKGMYNIGLPSGKSLFQLFAERIVRLQQLAAAAFPDVPQTILLPLYVMTSAMNHDTTVVFFKQHAYFGLDPAQVFFFPQGTLPCFTVDGKLMLESAGKLATASDGNGGIYAALAKSGALRRMDESGVQYVHVFSVDNALCKVADPMFMGYCIQKEADCGNKVVWKARPEESVGVVAKRGGRYCVVEYSEMDKATSELRDSATNELVYGAANICNHFYTLTFLKDVVLPNMSLQYHVAHKKIPMADDSGATFTPTTNSGVKLESFIFDVFPLSRRMAVLSVPRDDEFSPVKNAPGAAVDSPDTARAMLGAQAKRWLAPHVRRPAALDALAYAEISPLVSFAGEDLNEYVAALTPTTTTLVLDTKDMPASAHCVPTALRHRLHEAGQAHVLQFVDAGRVSRFDAALLLHDLATIDFASLAASFERSMAPPSVPAALEPLTTEVDVLETAADKALWRDTGLAALKAGKVAALVLAGGQGTRLGFDGPKGLYDIGLPSGATLFELFARRLRKLELLTGGVVPFYVLTSGLNHDATVAYFERQLYFGLQPSQVVFCAQGTLPCLTTAGKLMLATPGALSRAPDGNGGVYRALRVNGALDDMQARGVEYLHVFSVDNALCKVADPMFMGYCIAKGADCGNKVVWKARPEESVGVVAKRGGRYCVVEYSEMDKATSELRDPATNELVYGAANICNHFYSMEFLMRCCADDAATAYHVAHKKIPYVDAATGVVVDKPTANTGIKLEAFIFDVFALASRMQILAASRDEEFAPVKNAPGAAVDSPDTARAMLSARAKAWVTAAGGSFASPDGLCDVDPLVSYDGEGLEHLAAAPVKLPAYITSPTASRKASAAPSRPSATAETPMARAPAAKKDKCVIM</sequence>
<dbReference type="InterPro" id="IPR029044">
    <property type="entry name" value="Nucleotide-diphossugar_trans"/>
</dbReference>
<evidence type="ECO:0000313" key="10">
    <source>
        <dbReference type="Proteomes" id="UP000243579"/>
    </source>
</evidence>
<dbReference type="Gene3D" id="3.90.180.10">
    <property type="entry name" value="Medium-chain alcohol dehydrogenases, catalytic domain"/>
    <property type="match status" value="1"/>
</dbReference>
<evidence type="ECO:0000259" key="8">
    <source>
        <dbReference type="Pfam" id="PF08240"/>
    </source>
</evidence>
<evidence type="ECO:0000256" key="5">
    <source>
        <dbReference type="ARBA" id="ARBA00022695"/>
    </source>
</evidence>
<comment type="caution">
    <text evidence="9">The sequence shown here is derived from an EMBL/GenBank/DDBJ whole genome shotgun (WGS) entry which is preliminary data.</text>
</comment>
<dbReference type="InterPro" id="IPR002618">
    <property type="entry name" value="UDPGP_fam"/>
</dbReference>
<dbReference type="InterPro" id="IPR013154">
    <property type="entry name" value="ADH-like_N"/>
</dbReference>
<dbReference type="GO" id="GO:0006048">
    <property type="term" value="P:UDP-N-acetylglucosamine biosynthetic process"/>
    <property type="evidence" value="ECO:0007669"/>
    <property type="project" value="TreeGrafter"/>
</dbReference>
<feature type="region of interest" description="Disordered" evidence="7">
    <location>
        <begin position="1933"/>
        <end position="1966"/>
    </location>
</feature>
<dbReference type="Proteomes" id="UP000243579">
    <property type="component" value="Unassembled WGS sequence"/>
</dbReference>
<dbReference type="Pfam" id="PF01704">
    <property type="entry name" value="UDPGP"/>
    <property type="match status" value="3"/>
</dbReference>
<name>A0A1V9YQA2_ACHHY</name>
<comment type="pathway">
    <text evidence="1">Nucleotide-sugar biosynthesis; UDP-N-acetyl-alpha-D-glucosamine biosynthesis; UDP-N-acetyl-alpha-D-glucosamine from N-acetyl-alpha-D-glucosamine 1-phosphate: step 1/1.</text>
</comment>
<dbReference type="InterPro" id="IPR036291">
    <property type="entry name" value="NAD(P)-bd_dom_sf"/>
</dbReference>
<dbReference type="STRING" id="1202772.A0A1V9YQA2"/>
<dbReference type="GO" id="GO:0003977">
    <property type="term" value="F:UDP-N-acetylglucosamine diphosphorylase activity"/>
    <property type="evidence" value="ECO:0007669"/>
    <property type="project" value="UniProtKB-EC"/>
</dbReference>
<dbReference type="CDD" id="cd04193">
    <property type="entry name" value="UDPGlcNAc_PPase"/>
    <property type="match status" value="3"/>
</dbReference>
<feature type="domain" description="Alcohol dehydrogenase-like N-terminal" evidence="8">
    <location>
        <begin position="736"/>
        <end position="810"/>
    </location>
</feature>
<dbReference type="EC" id="2.7.7.23" evidence="3"/>
<protein>
    <recommendedName>
        <fullName evidence="3">UDP-N-acetylglucosamine diphosphorylase</fullName>
        <ecNumber evidence="3">2.7.7.23</ecNumber>
    </recommendedName>
</protein>
<proteinExistence type="inferred from homology"/>
<accession>A0A1V9YQA2</accession>
<dbReference type="InterPro" id="IPR039741">
    <property type="entry name" value="UDP-sugar_pyrophosphorylase"/>
</dbReference>
<dbReference type="SUPFAM" id="SSF50729">
    <property type="entry name" value="PH domain-like"/>
    <property type="match status" value="1"/>
</dbReference>
<dbReference type="OrthoDB" id="532420at2759"/>
<keyword evidence="10" id="KW-1185">Reference proteome</keyword>
<evidence type="ECO:0000256" key="6">
    <source>
        <dbReference type="ARBA" id="ARBA00048493"/>
    </source>
</evidence>
<organism evidence="9 10">
    <name type="scientific">Achlya hypogyna</name>
    <name type="common">Oomycete</name>
    <name type="synonym">Protoachlya hypogyna</name>
    <dbReference type="NCBI Taxonomy" id="1202772"/>
    <lineage>
        <taxon>Eukaryota</taxon>
        <taxon>Sar</taxon>
        <taxon>Stramenopiles</taxon>
        <taxon>Oomycota</taxon>
        <taxon>Saprolegniomycetes</taxon>
        <taxon>Saprolegniales</taxon>
        <taxon>Achlyaceae</taxon>
        <taxon>Achlya</taxon>
    </lineage>
</organism>
<dbReference type="PANTHER" id="PTHR11952:SF2">
    <property type="entry name" value="LD24639P"/>
    <property type="match status" value="1"/>
</dbReference>
<reference evidence="9 10" key="1">
    <citation type="journal article" date="2014" name="Genome Biol. Evol.">
        <title>The secreted proteins of Achlya hypogyna and Thraustotheca clavata identify the ancestral oomycete secretome and reveal gene acquisitions by horizontal gene transfer.</title>
        <authorList>
            <person name="Misner I."/>
            <person name="Blouin N."/>
            <person name="Leonard G."/>
            <person name="Richards T.A."/>
            <person name="Lane C.E."/>
        </authorList>
    </citation>
    <scope>NUCLEOTIDE SEQUENCE [LARGE SCALE GENOMIC DNA]</scope>
    <source>
        <strain evidence="9 10">ATCC 48635</strain>
    </source>
</reference>
<gene>
    <name evidence="9" type="ORF">ACHHYP_07910</name>
</gene>
<dbReference type="SUPFAM" id="SSF51735">
    <property type="entry name" value="NAD(P)-binding Rossmann-fold domains"/>
    <property type="match status" value="1"/>
</dbReference>
<dbReference type="PANTHER" id="PTHR11952">
    <property type="entry name" value="UDP- GLUCOSE PYROPHOSPHORYLASE"/>
    <property type="match status" value="1"/>
</dbReference>
<dbReference type="Gene3D" id="3.40.50.720">
    <property type="entry name" value="NAD(P)-binding Rossmann-like Domain"/>
    <property type="match status" value="1"/>
</dbReference>
<comment type="similarity">
    <text evidence="2">Belongs to the UDPGP type 1 family.</text>
</comment>
<dbReference type="SUPFAM" id="SSF50129">
    <property type="entry name" value="GroES-like"/>
    <property type="match status" value="1"/>
</dbReference>
<dbReference type="Gene3D" id="3.90.550.10">
    <property type="entry name" value="Spore Coat Polysaccharide Biosynthesis Protein SpsA, Chain A"/>
    <property type="match status" value="3"/>
</dbReference>
<comment type="catalytic activity">
    <reaction evidence="6">
        <text>N-acetyl-alpha-D-glucosamine 1-phosphate + UTP + H(+) = UDP-N-acetyl-alpha-D-glucosamine + diphosphate</text>
        <dbReference type="Rhea" id="RHEA:13509"/>
        <dbReference type="ChEBI" id="CHEBI:15378"/>
        <dbReference type="ChEBI" id="CHEBI:33019"/>
        <dbReference type="ChEBI" id="CHEBI:46398"/>
        <dbReference type="ChEBI" id="CHEBI:57705"/>
        <dbReference type="ChEBI" id="CHEBI:57776"/>
        <dbReference type="EC" id="2.7.7.23"/>
    </reaction>
</comment>
<evidence type="ECO:0000256" key="7">
    <source>
        <dbReference type="SAM" id="MobiDB-lite"/>
    </source>
</evidence>
<evidence type="ECO:0000256" key="1">
    <source>
        <dbReference type="ARBA" id="ARBA00005208"/>
    </source>
</evidence>
<keyword evidence="4" id="KW-0808">Transferase</keyword>
<evidence type="ECO:0000256" key="2">
    <source>
        <dbReference type="ARBA" id="ARBA00010401"/>
    </source>
</evidence>